<evidence type="ECO:0000256" key="1">
    <source>
        <dbReference type="ARBA" id="ARBA00022729"/>
    </source>
</evidence>
<dbReference type="EMBL" id="JABBCN010000004">
    <property type="protein sequence ID" value="NMX24850.1"/>
    <property type="molecule type" value="Genomic_DNA"/>
</dbReference>
<proteinExistence type="predicted"/>
<evidence type="ECO:0000259" key="2">
    <source>
        <dbReference type="Pfam" id="PF04650"/>
    </source>
</evidence>
<protein>
    <submittedName>
        <fullName evidence="3">YSIRK-type signal peptide-containing protein</fullName>
    </submittedName>
</protein>
<dbReference type="AlphaFoldDB" id="A0A7Y0YS21"/>
<feature type="domain" description="YSIRK Gram-positive signal peptide" evidence="2">
    <location>
        <begin position="24"/>
        <end position="39"/>
    </location>
</feature>
<reference evidence="3" key="1">
    <citation type="submission" date="2020-04" db="EMBL/GenBank/DDBJ databases">
        <authorList>
            <person name="Chakraborty B."/>
            <person name="Walker A.R."/>
            <person name="Burne R.A."/>
        </authorList>
    </citation>
    <scope>NUCLEOTIDE SEQUENCE [LARGE SCALE GENOMIC DNA]</scope>
    <source>
        <strain evidence="3">BCA8</strain>
    </source>
</reference>
<accession>A0A7Y0YS21</accession>
<sequence>MIKLIIKNNLGVYYGKRFVQSHLRKFSIRKLNVGVCSVLCLP</sequence>
<comment type="caution">
    <text evidence="3">The sequence shown here is derived from an EMBL/GenBank/DDBJ whole genome shotgun (WGS) entry which is preliminary data.</text>
</comment>
<dbReference type="InterPro" id="IPR005877">
    <property type="entry name" value="YSIRK_signal_dom"/>
</dbReference>
<evidence type="ECO:0000313" key="3">
    <source>
        <dbReference type="EMBL" id="NMX24850.1"/>
    </source>
</evidence>
<keyword evidence="1" id="KW-0732">Signal</keyword>
<organism evidence="3">
    <name type="scientific">Streptococcus sanguinis</name>
    <dbReference type="NCBI Taxonomy" id="1305"/>
    <lineage>
        <taxon>Bacteria</taxon>
        <taxon>Bacillati</taxon>
        <taxon>Bacillota</taxon>
        <taxon>Bacilli</taxon>
        <taxon>Lactobacillales</taxon>
        <taxon>Streptococcaceae</taxon>
        <taxon>Streptococcus</taxon>
    </lineage>
</organism>
<dbReference type="Pfam" id="PF04650">
    <property type="entry name" value="YSIRK_signal"/>
    <property type="match status" value="1"/>
</dbReference>
<dbReference type="NCBIfam" id="TIGR01168">
    <property type="entry name" value="YSIRK_signal"/>
    <property type="match status" value="1"/>
</dbReference>
<name>A0A7Y0YS21_STRSA</name>
<gene>
    <name evidence="3" type="ORF">HGP05_09810</name>
</gene>